<comment type="caution">
    <text evidence="1">The sequence shown here is derived from an EMBL/GenBank/DDBJ whole genome shotgun (WGS) entry which is preliminary data.</text>
</comment>
<accession>A0ABP6LDU9</accession>
<dbReference type="SUPFAM" id="SSF48452">
    <property type="entry name" value="TPR-like"/>
    <property type="match status" value="1"/>
</dbReference>
<dbReference type="Gene3D" id="1.25.40.10">
    <property type="entry name" value="Tetratricopeptide repeat domain"/>
    <property type="match status" value="1"/>
</dbReference>
<evidence type="ECO:0008006" key="3">
    <source>
        <dbReference type="Google" id="ProtNLM"/>
    </source>
</evidence>
<name>A0ABP6LDU9_9ACTN</name>
<protein>
    <recommendedName>
        <fullName evidence="3">Tetratricopeptide repeat protein</fullName>
    </recommendedName>
</protein>
<reference evidence="2" key="1">
    <citation type="journal article" date="2019" name="Int. J. Syst. Evol. Microbiol.">
        <title>The Global Catalogue of Microorganisms (GCM) 10K type strain sequencing project: providing services to taxonomists for standard genome sequencing and annotation.</title>
        <authorList>
            <consortium name="The Broad Institute Genomics Platform"/>
            <consortium name="The Broad Institute Genome Sequencing Center for Infectious Disease"/>
            <person name="Wu L."/>
            <person name="Ma J."/>
        </authorList>
    </citation>
    <scope>NUCLEOTIDE SEQUENCE [LARGE SCALE GENOMIC DNA]</scope>
    <source>
        <strain evidence="2">JCM 3106</strain>
    </source>
</reference>
<organism evidence="1 2">
    <name type="scientific">Streptosporangium longisporum</name>
    <dbReference type="NCBI Taxonomy" id="46187"/>
    <lineage>
        <taxon>Bacteria</taxon>
        <taxon>Bacillati</taxon>
        <taxon>Actinomycetota</taxon>
        <taxon>Actinomycetes</taxon>
        <taxon>Streptosporangiales</taxon>
        <taxon>Streptosporangiaceae</taxon>
        <taxon>Streptosporangium</taxon>
    </lineage>
</organism>
<gene>
    <name evidence="1" type="ORF">GCM10017559_74690</name>
</gene>
<evidence type="ECO:0000313" key="2">
    <source>
        <dbReference type="Proteomes" id="UP001499930"/>
    </source>
</evidence>
<dbReference type="EMBL" id="BAAAWD010000024">
    <property type="protein sequence ID" value="GAA3036076.1"/>
    <property type="molecule type" value="Genomic_DNA"/>
</dbReference>
<dbReference type="RefSeq" id="WP_344905524.1">
    <property type="nucleotide sequence ID" value="NZ_BAAAWD010000024.1"/>
</dbReference>
<dbReference type="Proteomes" id="UP001499930">
    <property type="component" value="Unassembled WGS sequence"/>
</dbReference>
<sequence length="138" mass="15534">MDPDNPVIKLCAEGMEAEADGRPEDALRLFEQAWLERADDFDACVAAHYVARHQESAEETLRWNEISLKHADAVADERVLPFYPSLHVNMGAAHELLGDPDEARRHFRLASDRVHDLPEGAYGDMLRQAITDGLSRLN</sequence>
<keyword evidence="2" id="KW-1185">Reference proteome</keyword>
<evidence type="ECO:0000313" key="1">
    <source>
        <dbReference type="EMBL" id="GAA3036076.1"/>
    </source>
</evidence>
<proteinExistence type="predicted"/>
<dbReference type="InterPro" id="IPR011990">
    <property type="entry name" value="TPR-like_helical_dom_sf"/>
</dbReference>